<evidence type="ECO:0000313" key="7">
    <source>
        <dbReference type="Proteomes" id="UP000281468"/>
    </source>
</evidence>
<feature type="region of interest" description="Disordered" evidence="3">
    <location>
        <begin position="15"/>
        <end position="59"/>
    </location>
</feature>
<feature type="transmembrane region" description="Helical" evidence="4">
    <location>
        <begin position="157"/>
        <end position="181"/>
    </location>
</feature>
<evidence type="ECO:0000256" key="3">
    <source>
        <dbReference type="SAM" id="MobiDB-lite"/>
    </source>
</evidence>
<feature type="domain" description="Major facilitator superfamily (MFS) profile" evidence="5">
    <location>
        <begin position="64"/>
        <end position="464"/>
    </location>
</feature>
<keyword evidence="4" id="KW-0812">Transmembrane</keyword>
<dbReference type="PANTHER" id="PTHR11360">
    <property type="entry name" value="MONOCARBOXYLATE TRANSPORTER"/>
    <property type="match status" value="1"/>
</dbReference>
<feature type="transmembrane region" description="Helical" evidence="4">
    <location>
        <begin position="271"/>
        <end position="296"/>
    </location>
</feature>
<evidence type="ECO:0000256" key="2">
    <source>
        <dbReference type="ARBA" id="ARBA00006727"/>
    </source>
</evidence>
<dbReference type="SUPFAM" id="SSF103473">
    <property type="entry name" value="MFS general substrate transporter"/>
    <property type="match status" value="1"/>
</dbReference>
<evidence type="ECO:0000256" key="4">
    <source>
        <dbReference type="SAM" id="Phobius"/>
    </source>
</evidence>
<dbReference type="PANTHER" id="PTHR11360:SF252">
    <property type="entry name" value="MAJOR FACILITATOR SUPERFAMILY (MFS) PROFILE DOMAIN-CONTAINING PROTEIN-RELATED"/>
    <property type="match status" value="1"/>
</dbReference>
<sequence>MSSHLASVEGRHHFTAKVNMATPEDNEKTAESHERAPSYTDDNGSTPSAPPVAPSPPVKDGGARAWLQVAGSFLVFANLWGLPFAYGSFQTFYQLDYIPEKSASTISWVGTIATFLLIVIGIFSGPLFDLGYFRAMLLTGAFVETLGIFLLSLCDKYWQIMLTQGIMVGLGNGLLYIPGLALVGRSFKKHRSIAMALTTCGAPAGGIIYTIMFERLIDPLGFPWTIRAMGFFMLGSYLISFPLMLWRAENIGHLGTGQARKLFDVTALRDVLFWSYSFSNFFIFFGYMTPFIYIAAYGQTYLDMDRSMALMMIVIAQAASIVGRLAVGYTAAKIGVMIPWIACGLSSGIFCIAWIGVNNQGSFIAFAVLYGAFSGALIPLPPSVFPLVCPDPKVLGARLGMAQAIGSVASLIGSPIAGALAEVNAAPGETNWLGLQLFSGLVMMLGGCQLIGLWALLVKKRDIGKLI</sequence>
<feature type="transmembrane region" description="Helical" evidence="4">
    <location>
        <begin position="433"/>
        <end position="457"/>
    </location>
</feature>
<comment type="subcellular location">
    <subcellularLocation>
        <location evidence="1">Membrane</location>
        <topology evidence="1">Multi-pass membrane protein</topology>
    </subcellularLocation>
</comment>
<dbReference type="AlphaFoldDB" id="A0A3M7GQQ3"/>
<comment type="similarity">
    <text evidence="2">Belongs to the major facilitator superfamily. Monocarboxylate porter (TC 2.A.1.13) family.</text>
</comment>
<feature type="transmembrane region" description="Helical" evidence="4">
    <location>
        <begin position="308"/>
        <end position="327"/>
    </location>
</feature>
<feature type="transmembrane region" description="Helical" evidence="4">
    <location>
        <begin position="363"/>
        <end position="389"/>
    </location>
</feature>
<reference evidence="6 7" key="1">
    <citation type="journal article" date="2018" name="BMC Genomics">
        <title>Genomic evidence for intraspecific hybridization in a clonal and extremely halotolerant yeast.</title>
        <authorList>
            <person name="Gostincar C."/>
            <person name="Stajich J.E."/>
            <person name="Zupancic J."/>
            <person name="Zalar P."/>
            <person name="Gunde-Cimerman N."/>
        </authorList>
    </citation>
    <scope>NUCLEOTIDE SEQUENCE [LARGE SCALE GENOMIC DNA]</scope>
    <source>
        <strain evidence="6 7">EXF-171</strain>
    </source>
</reference>
<dbReference type="InterPro" id="IPR050327">
    <property type="entry name" value="Proton-linked_MCT"/>
</dbReference>
<feature type="transmembrane region" description="Helical" evidence="4">
    <location>
        <begin position="334"/>
        <end position="357"/>
    </location>
</feature>
<evidence type="ECO:0000259" key="5">
    <source>
        <dbReference type="PROSITE" id="PS50850"/>
    </source>
</evidence>
<gene>
    <name evidence="6" type="ORF">D0862_05704</name>
</gene>
<feature type="transmembrane region" description="Helical" evidence="4">
    <location>
        <begin position="132"/>
        <end position="151"/>
    </location>
</feature>
<feature type="transmembrane region" description="Helical" evidence="4">
    <location>
        <begin position="106"/>
        <end position="125"/>
    </location>
</feature>
<dbReference type="InterPro" id="IPR011701">
    <property type="entry name" value="MFS"/>
</dbReference>
<dbReference type="PROSITE" id="PS50850">
    <property type="entry name" value="MFS"/>
    <property type="match status" value="1"/>
</dbReference>
<proteinExistence type="inferred from homology"/>
<dbReference type="GO" id="GO:0016020">
    <property type="term" value="C:membrane"/>
    <property type="evidence" value="ECO:0007669"/>
    <property type="project" value="UniProtKB-SubCell"/>
</dbReference>
<accession>A0A3M7GQQ3</accession>
<evidence type="ECO:0000313" key="6">
    <source>
        <dbReference type="EMBL" id="RMZ03309.1"/>
    </source>
</evidence>
<comment type="caution">
    <text evidence="6">The sequence shown here is derived from an EMBL/GenBank/DDBJ whole genome shotgun (WGS) entry which is preliminary data.</text>
</comment>
<keyword evidence="4" id="KW-1133">Transmembrane helix</keyword>
<dbReference type="EMBL" id="QWIQ01000153">
    <property type="protein sequence ID" value="RMZ03309.1"/>
    <property type="molecule type" value="Genomic_DNA"/>
</dbReference>
<protein>
    <recommendedName>
        <fullName evidence="5">Major facilitator superfamily (MFS) profile domain-containing protein</fullName>
    </recommendedName>
</protein>
<feature type="transmembrane region" description="Helical" evidence="4">
    <location>
        <begin position="401"/>
        <end position="421"/>
    </location>
</feature>
<dbReference type="InterPro" id="IPR020846">
    <property type="entry name" value="MFS_dom"/>
</dbReference>
<feature type="transmembrane region" description="Helical" evidence="4">
    <location>
        <begin position="224"/>
        <end position="246"/>
    </location>
</feature>
<keyword evidence="4" id="KW-0472">Membrane</keyword>
<name>A0A3M7GQQ3_HORWE</name>
<organism evidence="6 7">
    <name type="scientific">Hortaea werneckii</name>
    <name type="common">Black yeast</name>
    <name type="synonym">Cladosporium werneckii</name>
    <dbReference type="NCBI Taxonomy" id="91943"/>
    <lineage>
        <taxon>Eukaryota</taxon>
        <taxon>Fungi</taxon>
        <taxon>Dikarya</taxon>
        <taxon>Ascomycota</taxon>
        <taxon>Pezizomycotina</taxon>
        <taxon>Dothideomycetes</taxon>
        <taxon>Dothideomycetidae</taxon>
        <taxon>Mycosphaerellales</taxon>
        <taxon>Teratosphaeriaceae</taxon>
        <taxon>Hortaea</taxon>
    </lineage>
</organism>
<dbReference type="InterPro" id="IPR036259">
    <property type="entry name" value="MFS_trans_sf"/>
</dbReference>
<dbReference type="GO" id="GO:0022857">
    <property type="term" value="F:transmembrane transporter activity"/>
    <property type="evidence" value="ECO:0007669"/>
    <property type="project" value="InterPro"/>
</dbReference>
<dbReference type="Pfam" id="PF07690">
    <property type="entry name" value="MFS_1"/>
    <property type="match status" value="1"/>
</dbReference>
<dbReference type="Gene3D" id="1.20.1250.20">
    <property type="entry name" value="MFS general substrate transporter like domains"/>
    <property type="match status" value="2"/>
</dbReference>
<feature type="transmembrane region" description="Helical" evidence="4">
    <location>
        <begin position="193"/>
        <end position="212"/>
    </location>
</feature>
<feature type="transmembrane region" description="Helical" evidence="4">
    <location>
        <begin position="65"/>
        <end position="86"/>
    </location>
</feature>
<dbReference type="Proteomes" id="UP000281468">
    <property type="component" value="Unassembled WGS sequence"/>
</dbReference>
<feature type="compositionally biased region" description="Basic and acidic residues" evidence="3">
    <location>
        <begin position="25"/>
        <end position="36"/>
    </location>
</feature>
<evidence type="ECO:0000256" key="1">
    <source>
        <dbReference type="ARBA" id="ARBA00004141"/>
    </source>
</evidence>
<feature type="compositionally biased region" description="Pro residues" evidence="3">
    <location>
        <begin position="48"/>
        <end position="57"/>
    </location>
</feature>